<evidence type="ECO:0000256" key="3">
    <source>
        <dbReference type="ARBA" id="ARBA00022801"/>
    </source>
</evidence>
<organism evidence="8 9">
    <name type="scientific">Synchytrium microbalum</name>
    <dbReference type="NCBI Taxonomy" id="1806994"/>
    <lineage>
        <taxon>Eukaryota</taxon>
        <taxon>Fungi</taxon>
        <taxon>Fungi incertae sedis</taxon>
        <taxon>Chytridiomycota</taxon>
        <taxon>Chytridiomycota incertae sedis</taxon>
        <taxon>Chytridiomycetes</taxon>
        <taxon>Synchytriales</taxon>
        <taxon>Synchytriaceae</taxon>
        <taxon>Synchytrium</taxon>
    </lineage>
</organism>
<dbReference type="PANTHER" id="PTHR45848">
    <property type="entry name" value="DUAL SPECIFICITY PROTEIN PHOSPHATASE 12 FAMILY MEMBER"/>
    <property type="match status" value="1"/>
</dbReference>
<dbReference type="EC" id="3.1.3.48" evidence="2"/>
<dbReference type="Pfam" id="PF00782">
    <property type="entry name" value="DSPc"/>
    <property type="match status" value="1"/>
</dbReference>
<evidence type="ECO:0000256" key="2">
    <source>
        <dbReference type="ARBA" id="ARBA00013064"/>
    </source>
</evidence>
<feature type="active site" description="Phosphocysteine intermediate" evidence="5">
    <location>
        <position position="93"/>
    </location>
</feature>
<dbReference type="PROSITE" id="PS50054">
    <property type="entry name" value="TYR_PHOSPHATASE_DUAL"/>
    <property type="match status" value="1"/>
</dbReference>
<dbReference type="EMBL" id="QEAO01000006">
    <property type="protein sequence ID" value="TPX35944.1"/>
    <property type="molecule type" value="Genomic_DNA"/>
</dbReference>
<dbReference type="InterPro" id="IPR016278">
    <property type="entry name" value="DUSP12"/>
</dbReference>
<dbReference type="Proteomes" id="UP000319731">
    <property type="component" value="Unassembled WGS sequence"/>
</dbReference>
<accession>A0A507CDE7</accession>
<dbReference type="InterPro" id="IPR000387">
    <property type="entry name" value="Tyr_Pase_dom"/>
</dbReference>
<dbReference type="InterPro" id="IPR016130">
    <property type="entry name" value="Tyr_Pase_AS"/>
</dbReference>
<dbReference type="SMART" id="SM00195">
    <property type="entry name" value="DSPc"/>
    <property type="match status" value="1"/>
</dbReference>
<dbReference type="GO" id="GO:0004725">
    <property type="term" value="F:protein tyrosine phosphatase activity"/>
    <property type="evidence" value="ECO:0007669"/>
    <property type="project" value="UniProtKB-EC"/>
</dbReference>
<dbReference type="InterPro" id="IPR029021">
    <property type="entry name" value="Prot-tyrosine_phosphatase-like"/>
</dbReference>
<dbReference type="PROSITE" id="PS00383">
    <property type="entry name" value="TYR_PHOSPHATASE_1"/>
    <property type="match status" value="1"/>
</dbReference>
<evidence type="ECO:0000313" key="8">
    <source>
        <dbReference type="EMBL" id="TPX35944.1"/>
    </source>
</evidence>
<keyword evidence="9" id="KW-1185">Reference proteome</keyword>
<protein>
    <recommendedName>
        <fullName evidence="2">protein-tyrosine-phosphatase</fullName>
        <ecNumber evidence="2">3.1.3.48</ecNumber>
    </recommendedName>
</protein>
<dbReference type="SUPFAM" id="SSF52799">
    <property type="entry name" value="(Phosphotyrosine protein) phosphatases II"/>
    <property type="match status" value="1"/>
</dbReference>
<dbReference type="RefSeq" id="XP_031026329.1">
    <property type="nucleotide sequence ID" value="XM_031167629.1"/>
</dbReference>
<keyword evidence="3" id="KW-0378">Hydrolase</keyword>
<sequence length="324" mass="35956">MYLSGEDDVDLVEKQLFLSSLQPTLNKRTLQKYKITHIISVIDEEQPAFPNDFTYMTIPAIDSEETNLLGHFPDAVKFIEDAISSGGNVLVHCLAGVSRSATIVLAYMMKKYDMAPTSALKVLRTRRRIVSPNDGFLNQLELWAEFGYTADLKDAGFRRFMMEVTASVMTDNLDAWNMGEMVLAPDPAAQSRHGALATRQRVLRCKMCRRVLATRDHIVDHPRGPGPVSFARSSRKDMDLLRVQQSSGSTAAHPPCSMVFIEAMEWISHIRDGHLKGTLQCPNHKCGAKLGSWSWSGSQCSCGAWLSPAFGLHLSKVDLITAAI</sequence>
<proteinExistence type="inferred from homology"/>
<dbReference type="Gene3D" id="3.90.190.10">
    <property type="entry name" value="Protein tyrosine phosphatase superfamily"/>
    <property type="match status" value="1"/>
</dbReference>
<feature type="domain" description="Tyrosine specific protein phosphatases" evidence="7">
    <location>
        <begin position="70"/>
        <end position="127"/>
    </location>
</feature>
<dbReference type="GeneID" id="42002926"/>
<feature type="domain" description="Tyrosine-protein phosphatase" evidence="6">
    <location>
        <begin position="7"/>
        <end position="149"/>
    </location>
</feature>
<dbReference type="InterPro" id="IPR020422">
    <property type="entry name" value="TYR_PHOSPHATASE_DUAL_dom"/>
</dbReference>
<dbReference type="GO" id="GO:0005634">
    <property type="term" value="C:nucleus"/>
    <property type="evidence" value="ECO:0007669"/>
    <property type="project" value="TreeGrafter"/>
</dbReference>
<evidence type="ECO:0000256" key="4">
    <source>
        <dbReference type="ARBA" id="ARBA00022912"/>
    </source>
</evidence>
<dbReference type="STRING" id="1806994.A0A507CDE7"/>
<keyword evidence="4" id="KW-0904">Protein phosphatase</keyword>
<dbReference type="PROSITE" id="PS50056">
    <property type="entry name" value="TYR_PHOSPHATASE_2"/>
    <property type="match status" value="1"/>
</dbReference>
<dbReference type="PANTHER" id="PTHR45848:SF4">
    <property type="entry name" value="DUAL SPECIFICITY PROTEIN PHOSPHATASE 12"/>
    <property type="match status" value="1"/>
</dbReference>
<evidence type="ECO:0000313" key="9">
    <source>
        <dbReference type="Proteomes" id="UP000319731"/>
    </source>
</evidence>
<dbReference type="InterPro" id="IPR000340">
    <property type="entry name" value="Dual-sp_phosphatase_cat-dom"/>
</dbReference>
<gene>
    <name evidence="8" type="ORF">SmJEL517_g01701</name>
</gene>
<reference evidence="8 9" key="1">
    <citation type="journal article" date="2019" name="Sci. Rep.">
        <title>Comparative genomics of chytrid fungi reveal insights into the obligate biotrophic and pathogenic lifestyle of Synchytrium endobioticum.</title>
        <authorList>
            <person name="van de Vossenberg B.T.L.H."/>
            <person name="Warris S."/>
            <person name="Nguyen H.D.T."/>
            <person name="van Gent-Pelzer M.P.E."/>
            <person name="Joly D.L."/>
            <person name="van de Geest H.C."/>
            <person name="Bonants P.J.M."/>
            <person name="Smith D.S."/>
            <person name="Levesque C.A."/>
            <person name="van der Lee T.A.J."/>
        </authorList>
    </citation>
    <scope>NUCLEOTIDE SEQUENCE [LARGE SCALE GENOMIC DNA]</scope>
    <source>
        <strain evidence="8 9">JEL517</strain>
    </source>
</reference>
<dbReference type="OrthoDB" id="2017893at2759"/>
<evidence type="ECO:0000256" key="1">
    <source>
        <dbReference type="ARBA" id="ARBA00008601"/>
    </source>
</evidence>
<name>A0A507CDE7_9FUNG</name>
<evidence type="ECO:0000259" key="6">
    <source>
        <dbReference type="PROSITE" id="PS50054"/>
    </source>
</evidence>
<evidence type="ECO:0000259" key="7">
    <source>
        <dbReference type="PROSITE" id="PS50056"/>
    </source>
</evidence>
<dbReference type="PIRSF" id="PIRSF000941">
    <property type="entry name" value="DUSP12"/>
    <property type="match status" value="1"/>
</dbReference>
<comment type="caution">
    <text evidence="8">The sequence shown here is derived from an EMBL/GenBank/DDBJ whole genome shotgun (WGS) entry which is preliminary data.</text>
</comment>
<comment type="similarity">
    <text evidence="1">Belongs to the protein-tyrosine phosphatase family. Non-receptor class dual specificity subfamily.</text>
</comment>
<evidence type="ECO:0000256" key="5">
    <source>
        <dbReference type="PIRSR" id="PIRSR000941-50"/>
    </source>
</evidence>
<dbReference type="AlphaFoldDB" id="A0A507CDE7"/>
<dbReference type="GO" id="GO:0008138">
    <property type="term" value="F:protein tyrosine/serine/threonine phosphatase activity"/>
    <property type="evidence" value="ECO:0007669"/>
    <property type="project" value="InterPro"/>
</dbReference>
<dbReference type="CDD" id="cd14498">
    <property type="entry name" value="DSP"/>
    <property type="match status" value="1"/>
</dbReference>